<evidence type="ECO:0000313" key="3">
    <source>
        <dbReference type="Proteomes" id="UP000007174"/>
    </source>
</evidence>
<keyword evidence="4" id="KW-1185">Reference proteome</keyword>
<organism evidence="1 3">
    <name type="scientific">Colletotrichum higginsianum (strain IMI 349063)</name>
    <name type="common">Crucifer anthracnose fungus</name>
    <dbReference type="NCBI Taxonomy" id="759273"/>
    <lineage>
        <taxon>Eukaryota</taxon>
        <taxon>Fungi</taxon>
        <taxon>Dikarya</taxon>
        <taxon>Ascomycota</taxon>
        <taxon>Pezizomycotina</taxon>
        <taxon>Sordariomycetes</taxon>
        <taxon>Hypocreomycetidae</taxon>
        <taxon>Glomerellales</taxon>
        <taxon>Glomerellaceae</taxon>
        <taxon>Colletotrichum</taxon>
        <taxon>Colletotrichum destructivum species complex</taxon>
    </lineage>
</organism>
<reference evidence="2" key="3">
    <citation type="submission" date="2016-02" db="EMBL/GenBank/DDBJ databases">
        <title>Resequencing and annotation of the Colletotrichum higginsianum genome.</title>
        <authorList>
            <person name="O'Connell R."/>
            <person name="Zambounis A."/>
            <person name="Thon M."/>
            <person name="Dallery J.-F."/>
        </authorList>
    </citation>
    <scope>NUCLEOTIDE SEQUENCE [LARGE SCALE GENOMIC DNA]</scope>
    <source>
        <strain evidence="2">IMI 349063</strain>
    </source>
</reference>
<dbReference type="KEGG" id="chig:CH63R_03831"/>
<dbReference type="AlphaFoldDB" id="H1V573"/>
<accession>H1V573</accession>
<gene>
    <name evidence="1" type="ORF">CH063_07177</name>
    <name evidence="2" type="ORF">CH63R_03831</name>
</gene>
<dbReference type="VEuPathDB" id="FungiDB:CH63R_03831"/>
<sequence>MEFLACPKKGCSRHITERGLVFPNLYQRLFQGIQPPHFNATTKVWCVREELVTDRQYAWYFLGTSYLQPGPNKIMTPRELLCANMWGMHA</sequence>
<dbReference type="EMBL" id="CACQ02001512">
    <property type="protein sequence ID" value="CCF35375.1"/>
    <property type="molecule type" value="Genomic_DNA"/>
</dbReference>
<dbReference type="HOGENOM" id="CLU_2440718_0_0_1"/>
<reference evidence="3" key="2">
    <citation type="journal article" date="2012" name="Nat. Genet.">
        <title>Lifestyle transitions in plant pathogenic Colletotrichum fungi deciphered by genome and transcriptome analyses.</title>
        <authorList>
            <person name="O'Connell R.J."/>
            <person name="Thon M.R."/>
            <person name="Hacquard S."/>
            <person name="Amyotte S.G."/>
            <person name="Kleemann J."/>
            <person name="Torres M.F."/>
            <person name="Damm U."/>
            <person name="Buiate E.A."/>
            <person name="Epstein L."/>
            <person name="Alkan N."/>
            <person name="Altmueller J."/>
            <person name="Alvarado-Balderrama L."/>
            <person name="Bauser C.A."/>
            <person name="Becker C."/>
            <person name="Birren B.W."/>
            <person name="Chen Z."/>
            <person name="Choi J."/>
            <person name="Crouch J.A."/>
            <person name="Duvick J.P."/>
            <person name="Farman M.A."/>
            <person name="Gan P."/>
            <person name="Heiman D."/>
            <person name="Henrissat B."/>
            <person name="Howard R.J."/>
            <person name="Kabbage M."/>
            <person name="Koch C."/>
            <person name="Kracher B."/>
            <person name="Kubo Y."/>
            <person name="Law A.D."/>
            <person name="Lebrun M.-H."/>
            <person name="Lee Y.-H."/>
            <person name="Miyara I."/>
            <person name="Moore N."/>
            <person name="Neumann U."/>
            <person name="Nordstroem K."/>
            <person name="Panaccione D.G."/>
            <person name="Panstruga R."/>
            <person name="Place M."/>
            <person name="Proctor R.H."/>
            <person name="Prusky D."/>
            <person name="Rech G."/>
            <person name="Reinhardt R."/>
            <person name="Rollins J.A."/>
            <person name="Rounsley S."/>
            <person name="Schardl C.L."/>
            <person name="Schwartz D.C."/>
            <person name="Shenoy N."/>
            <person name="Shirasu K."/>
            <person name="Sikhakolli U.R."/>
            <person name="Stueber K."/>
            <person name="Sukno S.A."/>
            <person name="Sweigard J.A."/>
            <person name="Takano Y."/>
            <person name="Takahara H."/>
            <person name="Trail F."/>
            <person name="van der Does H.C."/>
            <person name="Voll L.M."/>
            <person name="Will I."/>
            <person name="Young S."/>
            <person name="Zeng Q."/>
            <person name="Zhang J."/>
            <person name="Zhou S."/>
            <person name="Dickman M.B."/>
            <person name="Schulze-Lefert P."/>
            <person name="Ver Loren van Themaat E."/>
            <person name="Ma L.-J."/>
            <person name="Vaillancourt L.J."/>
        </authorList>
    </citation>
    <scope>NUCLEOTIDE SEQUENCE [LARGE SCALE GENOMIC DNA]</scope>
    <source>
        <strain evidence="3">IMI 349063</strain>
    </source>
</reference>
<name>H1V573_COLHI</name>
<reference evidence="4" key="4">
    <citation type="journal article" date="2017" name="BMC Genomics">
        <title>Gapless genome assembly of Colletotrichum higginsianum reveals chromosome structure and association of transposable elements with secondary metabolite gene clusters.</title>
        <authorList>
            <person name="Dallery J.-F."/>
            <person name="Lapalu N."/>
            <person name="Zampounis A."/>
            <person name="Pigne S."/>
            <person name="Luyten I."/>
            <person name="Amselem J."/>
            <person name="Wittenberg A.H.J."/>
            <person name="Zhou S."/>
            <person name="de Queiroz M.V."/>
            <person name="Robin G.P."/>
            <person name="Auger A."/>
            <person name="Hainaut M."/>
            <person name="Henrissat B."/>
            <person name="Kim K.-T."/>
            <person name="Lee Y.-H."/>
            <person name="Lespinet O."/>
            <person name="Schwartz D.C."/>
            <person name="Thon M.R."/>
            <person name="O'Connell R.J."/>
        </authorList>
    </citation>
    <scope>NUCLEOTIDE SEQUENCE [LARGE SCALE GENOMIC DNA]</scope>
    <source>
        <strain evidence="4">IMI 349063</strain>
    </source>
</reference>
<dbReference type="EMBL" id="LTAN01000003">
    <property type="protein sequence ID" value="OBR11535.1"/>
    <property type="molecule type" value="Genomic_DNA"/>
</dbReference>
<dbReference type="Proteomes" id="UP000007174">
    <property type="component" value="Unassembled WGS sequence"/>
</dbReference>
<reference evidence="1" key="1">
    <citation type="submission" date="2011-12" db="EMBL/GenBank/DDBJ databases">
        <title>The genome sequence of Colletotrichum higginsianum IMI 34906.</title>
        <authorList>
            <person name="Ma L.-J."/>
            <person name="O'Connell R."/>
            <person name="van Themaat E.V.L."/>
            <person name="Stueber K."/>
            <person name="Young S.K."/>
            <person name="Zeng Q."/>
            <person name="Gargeya S."/>
            <person name="Fitzgerald M."/>
            <person name="Haas B."/>
            <person name="Abouelleil A."/>
            <person name="Alvarado L."/>
            <person name="Arachchi H.M."/>
            <person name="Berlin A."/>
            <person name="Chapman S.B."/>
            <person name="Gearin G."/>
            <person name="Goldberg J."/>
            <person name="Griggs A."/>
            <person name="Gujja S."/>
            <person name="Hansen M."/>
            <person name="Heiman D."/>
            <person name="Howarth C."/>
            <person name="Larimer J."/>
            <person name="Lui A."/>
            <person name="MacDonald P.J.P."/>
            <person name="McCowen C."/>
            <person name="Montmayeur A."/>
            <person name="Murphy C."/>
            <person name="Neiman D."/>
            <person name="Pearson M."/>
            <person name="Priest M."/>
            <person name="Roberts A."/>
            <person name="Saif S."/>
            <person name="Shea T."/>
            <person name="Sisk P."/>
            <person name="Stolte C."/>
            <person name="Sykes S."/>
            <person name="Wortman J."/>
            <person name="Nusbaum C."/>
            <person name="Birren B."/>
        </authorList>
    </citation>
    <scope>NUCLEOTIDE SEQUENCE [LARGE SCALE GENOMIC DNA]</scope>
    <source>
        <strain evidence="1">IMI 349063</strain>
    </source>
</reference>
<dbReference type="GeneID" id="28862913"/>
<evidence type="ECO:0000313" key="4">
    <source>
        <dbReference type="Proteomes" id="UP000092177"/>
    </source>
</evidence>
<dbReference type="RefSeq" id="XP_018160052.1">
    <property type="nucleotide sequence ID" value="XM_018298806.1"/>
</dbReference>
<protein>
    <submittedName>
        <fullName evidence="1">Uncharacterized protein</fullName>
    </submittedName>
</protein>
<proteinExistence type="predicted"/>
<evidence type="ECO:0000313" key="2">
    <source>
        <dbReference type="EMBL" id="OBR11535.1"/>
    </source>
</evidence>
<evidence type="ECO:0000313" key="1">
    <source>
        <dbReference type="EMBL" id="CCF35375.1"/>
    </source>
</evidence>
<dbReference type="Proteomes" id="UP000092177">
    <property type="component" value="Chromosome 3"/>
</dbReference>